<dbReference type="EMBL" id="LECT01000031">
    <property type="protein sequence ID" value="KLU03898.1"/>
    <property type="molecule type" value="Genomic_DNA"/>
</dbReference>
<dbReference type="Proteomes" id="UP000036367">
    <property type="component" value="Unassembled WGS sequence"/>
</dbReference>
<dbReference type="PROSITE" id="PS00523">
    <property type="entry name" value="SULFATASE_1"/>
    <property type="match status" value="1"/>
</dbReference>
<sequence length="545" mass="60220">MTLSPILDPALPITSLLHFLCRQMLRSLFAVLLHPRASSNLVATTLCLLATITSFANQPTLAADEPAPQPSRPNVLLFLVDDLGWADLGCYGSTYHETPQIDALAESGTRFTNAYAACPVCSPTRASIMTGRHPVRVDITDWIPGMSTDRAQNPRFQHVDDRENLALDEVTLAEHLRDAADYQTFFLGKWHLGDVGHLPTDQGFQVNIGGGHKGSPPGGYYSPWKNPYLKAKHDGEYLTTRLTDEAISLVDAASREDKPFFMMMSYYNVHSPITPDKRTIDHYQEKQANTPELQGDTPTIAEHDAVTRGRQDNPAYASMVKAVDTSVGRILQALKDHQVDDNTLVVFFSDNGGLSTLRKFGPTCNSPLRAGKGWLYEGGIREPLLVRLPQTMAGKTTVQTSSLAPKTVDSIACSTDLFPTILDVVGLPLRPELHADGISLLPAITGEEATNAGSSPRELHWHYPHYHGSLWRPGAAIRRGNYKLIEFYETDTAELYDLSVDMGETTDLSQTEPERFAELRDALRQWQTEMGAKMPVPNPNFHSSN</sequence>
<evidence type="ECO:0000259" key="7">
    <source>
        <dbReference type="Pfam" id="PF00884"/>
    </source>
</evidence>
<dbReference type="OrthoDB" id="9783154at2"/>
<dbReference type="GO" id="GO:0047753">
    <property type="term" value="F:choline-sulfatase activity"/>
    <property type="evidence" value="ECO:0007669"/>
    <property type="project" value="UniProtKB-EC"/>
</dbReference>
<keyword evidence="9" id="KW-1185">Reference proteome</keyword>
<dbReference type="PANTHER" id="PTHR42693">
    <property type="entry name" value="ARYLSULFATASE FAMILY MEMBER"/>
    <property type="match status" value="1"/>
</dbReference>
<dbReference type="PANTHER" id="PTHR42693:SF42">
    <property type="entry name" value="ARYLSULFATASE G"/>
    <property type="match status" value="1"/>
</dbReference>
<evidence type="ECO:0000256" key="1">
    <source>
        <dbReference type="ARBA" id="ARBA00001913"/>
    </source>
</evidence>
<dbReference type="CDD" id="cd16144">
    <property type="entry name" value="ARS_like"/>
    <property type="match status" value="1"/>
</dbReference>
<dbReference type="STRING" id="595434.RISK_004305"/>
<keyword evidence="3" id="KW-0479">Metal-binding</keyword>
<dbReference type="Pfam" id="PF00884">
    <property type="entry name" value="Sulfatase"/>
    <property type="match status" value="1"/>
</dbReference>
<dbReference type="InterPro" id="IPR024607">
    <property type="entry name" value="Sulfatase_CS"/>
</dbReference>
<protein>
    <submittedName>
        <fullName evidence="8">Choline-sulfatase</fullName>
        <ecNumber evidence="8">3.1.6.6</ecNumber>
    </submittedName>
</protein>
<comment type="similarity">
    <text evidence="2">Belongs to the sulfatase family.</text>
</comment>
<organism evidence="8 9">
    <name type="scientific">Rhodopirellula islandica</name>
    <dbReference type="NCBI Taxonomy" id="595434"/>
    <lineage>
        <taxon>Bacteria</taxon>
        <taxon>Pseudomonadati</taxon>
        <taxon>Planctomycetota</taxon>
        <taxon>Planctomycetia</taxon>
        <taxon>Pirellulales</taxon>
        <taxon>Pirellulaceae</taxon>
        <taxon>Rhodopirellula</taxon>
    </lineage>
</organism>
<dbReference type="InterPro" id="IPR000917">
    <property type="entry name" value="Sulfatase_N"/>
</dbReference>
<name>A0A0J1BBJ1_RHOIS</name>
<dbReference type="GO" id="GO:0004065">
    <property type="term" value="F:arylsulfatase activity"/>
    <property type="evidence" value="ECO:0007669"/>
    <property type="project" value="TreeGrafter"/>
</dbReference>
<keyword evidence="4" id="KW-0732">Signal</keyword>
<dbReference type="AlphaFoldDB" id="A0A0J1BBJ1"/>
<evidence type="ECO:0000313" key="8">
    <source>
        <dbReference type="EMBL" id="KLU03898.1"/>
    </source>
</evidence>
<gene>
    <name evidence="8" type="ORF">RISK_004305</name>
</gene>
<dbReference type="InterPro" id="IPR050738">
    <property type="entry name" value="Sulfatase"/>
</dbReference>
<accession>A0A0J1BBJ1</accession>
<comment type="caution">
    <text evidence="8">The sequence shown here is derived from an EMBL/GenBank/DDBJ whole genome shotgun (WGS) entry which is preliminary data.</text>
</comment>
<evidence type="ECO:0000256" key="4">
    <source>
        <dbReference type="ARBA" id="ARBA00022729"/>
    </source>
</evidence>
<dbReference type="PATRIC" id="fig|595434.4.peg.4083"/>
<dbReference type="EC" id="3.1.6.6" evidence="8"/>
<dbReference type="SUPFAM" id="SSF53649">
    <property type="entry name" value="Alkaline phosphatase-like"/>
    <property type="match status" value="1"/>
</dbReference>
<evidence type="ECO:0000256" key="2">
    <source>
        <dbReference type="ARBA" id="ARBA00008779"/>
    </source>
</evidence>
<dbReference type="GO" id="GO:0046872">
    <property type="term" value="F:metal ion binding"/>
    <property type="evidence" value="ECO:0007669"/>
    <property type="project" value="UniProtKB-KW"/>
</dbReference>
<keyword evidence="6" id="KW-0106">Calcium</keyword>
<dbReference type="RefSeq" id="WP_083435019.1">
    <property type="nucleotide sequence ID" value="NZ_LECT01000031.1"/>
</dbReference>
<evidence type="ECO:0000313" key="9">
    <source>
        <dbReference type="Proteomes" id="UP000036367"/>
    </source>
</evidence>
<evidence type="ECO:0000256" key="6">
    <source>
        <dbReference type="ARBA" id="ARBA00022837"/>
    </source>
</evidence>
<comment type="cofactor">
    <cofactor evidence="1">
        <name>Ca(2+)</name>
        <dbReference type="ChEBI" id="CHEBI:29108"/>
    </cofactor>
</comment>
<evidence type="ECO:0000256" key="5">
    <source>
        <dbReference type="ARBA" id="ARBA00022801"/>
    </source>
</evidence>
<dbReference type="Gene3D" id="3.40.720.10">
    <property type="entry name" value="Alkaline Phosphatase, subunit A"/>
    <property type="match status" value="1"/>
</dbReference>
<feature type="domain" description="Sulfatase N-terminal" evidence="7">
    <location>
        <begin position="73"/>
        <end position="426"/>
    </location>
</feature>
<dbReference type="FunFam" id="3.40.720.10:FF:000065">
    <property type="entry name" value="Arylsulfatase A"/>
    <property type="match status" value="1"/>
</dbReference>
<dbReference type="InterPro" id="IPR017850">
    <property type="entry name" value="Alkaline_phosphatase_core_sf"/>
</dbReference>
<keyword evidence="5 8" id="KW-0378">Hydrolase</keyword>
<proteinExistence type="inferred from homology"/>
<dbReference type="Gene3D" id="3.30.1120.10">
    <property type="match status" value="1"/>
</dbReference>
<dbReference type="FunFam" id="3.30.1120.10:FF:000013">
    <property type="entry name" value="Arylsulfatase A"/>
    <property type="match status" value="1"/>
</dbReference>
<evidence type="ECO:0000256" key="3">
    <source>
        <dbReference type="ARBA" id="ARBA00022723"/>
    </source>
</evidence>
<reference evidence="8" key="1">
    <citation type="submission" date="2015-05" db="EMBL/GenBank/DDBJ databases">
        <title>Permanent draft genome of Rhodopirellula islandicus K833.</title>
        <authorList>
            <person name="Kizina J."/>
            <person name="Richter M."/>
            <person name="Glockner F.O."/>
            <person name="Harder J."/>
        </authorList>
    </citation>
    <scope>NUCLEOTIDE SEQUENCE [LARGE SCALE GENOMIC DNA]</scope>
    <source>
        <strain evidence="8">K833</strain>
    </source>
</reference>